<name>A0A9P6TV79_9FUNG</name>
<reference evidence="2" key="1">
    <citation type="journal article" date="2020" name="Fungal Divers.">
        <title>Resolving the Mortierellaceae phylogeny through synthesis of multi-gene phylogenetics and phylogenomics.</title>
        <authorList>
            <person name="Vandepol N."/>
            <person name="Liber J."/>
            <person name="Desiro A."/>
            <person name="Na H."/>
            <person name="Kennedy M."/>
            <person name="Barry K."/>
            <person name="Grigoriev I.V."/>
            <person name="Miller A.N."/>
            <person name="O'Donnell K."/>
            <person name="Stajich J.E."/>
            <person name="Bonito G."/>
        </authorList>
    </citation>
    <scope>NUCLEOTIDE SEQUENCE</scope>
    <source>
        <strain evidence="2">KOD948</strain>
    </source>
</reference>
<feature type="region of interest" description="Disordered" evidence="1">
    <location>
        <begin position="127"/>
        <end position="229"/>
    </location>
</feature>
<dbReference type="PANTHER" id="PTHR37332">
    <property type="entry name" value="EXPRESSED PROTEIN"/>
    <property type="match status" value="1"/>
</dbReference>
<evidence type="ECO:0000256" key="1">
    <source>
        <dbReference type="SAM" id="MobiDB-lite"/>
    </source>
</evidence>
<protein>
    <submittedName>
        <fullName evidence="2">Uncharacterized protein</fullName>
    </submittedName>
</protein>
<feature type="non-terminal residue" evidence="2">
    <location>
        <position position="1"/>
    </location>
</feature>
<feature type="region of interest" description="Disordered" evidence="1">
    <location>
        <begin position="13"/>
        <end position="75"/>
    </location>
</feature>
<sequence>MISLSRQLTETDSLYCNAATDDSRSTKTAPSVKSATSSSTSSTASVRSGTTSTKSRSTTKSKSSTNSVPKSANWKASIDPLGMSTKAVNPGFMPMFNTHLYSPGFQMPSNTASGGPKAYQSKQLKFVEKKSGSGSSAASTKSGRSRKSEKTSVSSSDKSVKSVKSSTSSTGSTLFSSFSSNASQPGDSGNSNSNSKQQVKKSTDEATTKAKETENKTPAPSDSQPATAAPICEPIVVVEDHSSPDSFPSPPDEQAAAIVAARRPSIAESISRLQTPRTQHTSNEILMKRVTTWEYLAHVHSGKVAYYNTIMLTEADLRRFYTSELAQKRTYQFFLLGISLANVLDIPHVSDYAKSLSAILHEYEHFLSVESKSMM</sequence>
<dbReference type="EMBL" id="JAAAJA010001140">
    <property type="protein sequence ID" value="KAG0247998.1"/>
    <property type="molecule type" value="Genomic_DNA"/>
</dbReference>
<dbReference type="OrthoDB" id="14339at2759"/>
<gene>
    <name evidence="2" type="ORF">BG011_000652</name>
</gene>
<comment type="caution">
    <text evidence="2">The sequence shown here is derived from an EMBL/GenBank/DDBJ whole genome shotgun (WGS) entry which is preliminary data.</text>
</comment>
<keyword evidence="3" id="KW-1185">Reference proteome</keyword>
<dbReference type="PANTHER" id="PTHR37332:SF1">
    <property type="entry name" value="ELMO DOMAIN-CONTAINING PROTEIN"/>
    <property type="match status" value="1"/>
</dbReference>
<dbReference type="Proteomes" id="UP000726737">
    <property type="component" value="Unassembled WGS sequence"/>
</dbReference>
<accession>A0A9P6TV79</accession>
<evidence type="ECO:0000313" key="2">
    <source>
        <dbReference type="EMBL" id="KAG0247998.1"/>
    </source>
</evidence>
<evidence type="ECO:0000313" key="3">
    <source>
        <dbReference type="Proteomes" id="UP000726737"/>
    </source>
</evidence>
<feature type="compositionally biased region" description="Low complexity" evidence="1">
    <location>
        <begin position="151"/>
        <end position="197"/>
    </location>
</feature>
<dbReference type="AlphaFoldDB" id="A0A9P6TV79"/>
<feature type="compositionally biased region" description="Low complexity" evidence="1">
    <location>
        <begin position="26"/>
        <end position="71"/>
    </location>
</feature>
<feature type="compositionally biased region" description="Low complexity" evidence="1">
    <location>
        <begin position="132"/>
        <end position="142"/>
    </location>
</feature>
<proteinExistence type="predicted"/>
<feature type="compositionally biased region" description="Basic and acidic residues" evidence="1">
    <location>
        <begin position="201"/>
        <end position="215"/>
    </location>
</feature>
<organism evidence="2 3">
    <name type="scientific">Mortierella polycephala</name>
    <dbReference type="NCBI Taxonomy" id="41804"/>
    <lineage>
        <taxon>Eukaryota</taxon>
        <taxon>Fungi</taxon>
        <taxon>Fungi incertae sedis</taxon>
        <taxon>Mucoromycota</taxon>
        <taxon>Mortierellomycotina</taxon>
        <taxon>Mortierellomycetes</taxon>
        <taxon>Mortierellales</taxon>
        <taxon>Mortierellaceae</taxon>
        <taxon>Mortierella</taxon>
    </lineage>
</organism>